<dbReference type="InterPro" id="IPR032399">
    <property type="entry name" value="RelB_leu_zip"/>
</dbReference>
<sequence length="66" mass="7070">MPSRRAARESAPELGALGSSDLSSLSLTVSRTTDELGAMGVFYAKEKRKSSTNTLRRTALAWTGHS</sequence>
<evidence type="ECO:0000313" key="2">
    <source>
        <dbReference type="EMBL" id="AAY44748.1"/>
    </source>
</evidence>
<organism evidence="2">
    <name type="scientific">Mus musculus</name>
    <name type="common">Mouse</name>
    <dbReference type="NCBI Taxonomy" id="10090"/>
    <lineage>
        <taxon>Eukaryota</taxon>
        <taxon>Metazoa</taxon>
        <taxon>Chordata</taxon>
        <taxon>Craniata</taxon>
        <taxon>Vertebrata</taxon>
        <taxon>Euteleostomi</taxon>
        <taxon>Mammalia</taxon>
        <taxon>Eutheria</taxon>
        <taxon>Euarchontoglires</taxon>
        <taxon>Glires</taxon>
        <taxon>Rodentia</taxon>
        <taxon>Myomorpha</taxon>
        <taxon>Muroidea</taxon>
        <taxon>Muridae</taxon>
        <taxon>Murinae</taxon>
        <taxon>Mus</taxon>
        <taxon>Mus</taxon>
    </lineage>
</organism>
<gene>
    <name evidence="3" type="primary">Relb</name>
</gene>
<dbReference type="AlphaFoldDB" id="Q4U110"/>
<dbReference type="Pfam" id="PF16180">
    <property type="entry name" value="RelB_leu_zip"/>
    <property type="match status" value="1"/>
</dbReference>
<reference evidence="2" key="1">
    <citation type="journal article" date="2006" name="Gene">
        <title>CD14-dependent modulation of NF-kappaB alternative splicing in the lung after burn injury.</title>
        <authorList>
            <person name="Phan H.H."/>
            <person name="Cho K."/>
            <person name="Sainz-Lyon K.S."/>
            <person name="Shin S."/>
            <person name="Greenhalgh D.G."/>
        </authorList>
    </citation>
    <scope>NUCLEOTIDE SEQUENCE</scope>
    <source>
        <strain evidence="2">B6.129S-Cd14</strain>
    </source>
</reference>
<feature type="domain" description="RelB leucine zipper" evidence="1">
    <location>
        <begin position="1"/>
        <end position="34"/>
    </location>
</feature>
<accession>Q4U110</accession>
<evidence type="ECO:0000313" key="3">
    <source>
        <dbReference type="MGI" id="MGI:103289"/>
    </source>
</evidence>
<protein>
    <submittedName>
        <fullName evidence="2">NF-kB RelB splice variant 3</fullName>
    </submittedName>
</protein>
<dbReference type="EMBL" id="DQ020180">
    <property type="protein sequence ID" value="AAY44748.1"/>
    <property type="molecule type" value="mRNA"/>
</dbReference>
<name>Q4U110_MOUSE</name>
<dbReference type="MGI" id="MGI:103289">
    <property type="gene designation" value="Relb"/>
</dbReference>
<proteinExistence type="evidence at transcript level"/>
<evidence type="ECO:0000259" key="1">
    <source>
        <dbReference type="Pfam" id="PF16180"/>
    </source>
</evidence>
<dbReference type="AGR" id="MGI:103289"/>